<evidence type="ECO:0000313" key="1">
    <source>
        <dbReference type="EMBL" id="SVC32779.1"/>
    </source>
</evidence>
<dbReference type="AlphaFoldDB" id="A0A382L837"/>
<name>A0A382L837_9ZZZZ</name>
<proteinExistence type="predicted"/>
<feature type="non-terminal residue" evidence="1">
    <location>
        <position position="1"/>
    </location>
</feature>
<sequence length="52" mass="5873">YQAVQDCVKANGHQNANDQKQALLDLGSAWLGDLRNQDDITIVVVKKRHQQK</sequence>
<reference evidence="1" key="1">
    <citation type="submission" date="2018-05" db="EMBL/GenBank/DDBJ databases">
        <authorList>
            <person name="Lanie J.A."/>
            <person name="Ng W.-L."/>
            <person name="Kazmierczak K.M."/>
            <person name="Andrzejewski T.M."/>
            <person name="Davidsen T.M."/>
            <person name="Wayne K.J."/>
            <person name="Tettelin H."/>
            <person name="Glass J.I."/>
            <person name="Rusch D."/>
            <person name="Podicherti R."/>
            <person name="Tsui H.-C.T."/>
            <person name="Winkler M.E."/>
        </authorList>
    </citation>
    <scope>NUCLEOTIDE SEQUENCE</scope>
</reference>
<gene>
    <name evidence="1" type="ORF">METZ01_LOCUS285633</name>
</gene>
<accession>A0A382L837</accession>
<organism evidence="1">
    <name type="scientific">marine metagenome</name>
    <dbReference type="NCBI Taxonomy" id="408172"/>
    <lineage>
        <taxon>unclassified sequences</taxon>
        <taxon>metagenomes</taxon>
        <taxon>ecological metagenomes</taxon>
    </lineage>
</organism>
<evidence type="ECO:0008006" key="2">
    <source>
        <dbReference type="Google" id="ProtNLM"/>
    </source>
</evidence>
<dbReference type="EMBL" id="UINC01085333">
    <property type="protein sequence ID" value="SVC32779.1"/>
    <property type="molecule type" value="Genomic_DNA"/>
</dbReference>
<protein>
    <recommendedName>
        <fullName evidence="2">PPM-type phosphatase domain-containing protein</fullName>
    </recommendedName>
</protein>